<dbReference type="KEGG" id="dvv:114327161"/>
<gene>
    <name evidence="8" type="primary">LOC114327161</name>
</gene>
<accession>A0A6P7FDN9</accession>
<dbReference type="SUPFAM" id="SSF56420">
    <property type="entry name" value="Peptide deformylase"/>
    <property type="match status" value="1"/>
</dbReference>
<evidence type="ECO:0000256" key="2">
    <source>
        <dbReference type="ARBA" id="ARBA00022723"/>
    </source>
</evidence>
<comment type="similarity">
    <text evidence="1 7">Belongs to the polypeptide deformylase family.</text>
</comment>
<dbReference type="AlphaFoldDB" id="A0A6P7FDN9"/>
<dbReference type="InterPro" id="IPR023635">
    <property type="entry name" value="Peptide_deformylase"/>
</dbReference>
<dbReference type="Gene3D" id="3.90.45.10">
    <property type="entry name" value="Peptide deformylase"/>
    <property type="match status" value="1"/>
</dbReference>
<dbReference type="PRINTS" id="PR01576">
    <property type="entry name" value="PDEFORMYLASE"/>
</dbReference>
<reference evidence="8" key="1">
    <citation type="submission" date="2025-08" db="UniProtKB">
        <authorList>
            <consortium name="RefSeq"/>
        </authorList>
    </citation>
    <scope>IDENTIFICATION</scope>
    <source>
        <tissue evidence="8">Whole insect</tissue>
    </source>
</reference>
<name>A0A6P7FDN9_DIAVI</name>
<dbReference type="FunFam" id="3.90.45.10:FF:000003">
    <property type="entry name" value="Peptide deformylase"/>
    <property type="match status" value="1"/>
</dbReference>
<evidence type="ECO:0000256" key="1">
    <source>
        <dbReference type="ARBA" id="ARBA00010759"/>
    </source>
</evidence>
<dbReference type="PANTHER" id="PTHR10458:SF2">
    <property type="entry name" value="PEPTIDE DEFORMYLASE, MITOCHONDRIAL"/>
    <property type="match status" value="1"/>
</dbReference>
<dbReference type="CDD" id="cd00487">
    <property type="entry name" value="Pep_deformylase"/>
    <property type="match status" value="1"/>
</dbReference>
<dbReference type="GO" id="GO:0042586">
    <property type="term" value="F:peptide deformylase activity"/>
    <property type="evidence" value="ECO:0007669"/>
    <property type="project" value="UniProtKB-EC"/>
</dbReference>
<evidence type="ECO:0000313" key="8">
    <source>
        <dbReference type="RefSeq" id="XP_028131485.1"/>
    </source>
</evidence>
<dbReference type="HAMAP" id="MF_00163">
    <property type="entry name" value="Pep_deformylase"/>
    <property type="match status" value="1"/>
</dbReference>
<evidence type="ECO:0000256" key="6">
    <source>
        <dbReference type="ARBA" id="ARBA00048875"/>
    </source>
</evidence>
<dbReference type="GO" id="GO:0005739">
    <property type="term" value="C:mitochondrion"/>
    <property type="evidence" value="ECO:0007669"/>
    <property type="project" value="TreeGrafter"/>
</dbReference>
<dbReference type="RefSeq" id="XP_028131485.1">
    <property type="nucleotide sequence ID" value="XM_028275684.1"/>
</dbReference>
<dbReference type="PIRSF" id="PIRSF004749">
    <property type="entry name" value="Pep_def"/>
    <property type="match status" value="1"/>
</dbReference>
<dbReference type="GO" id="GO:0006412">
    <property type="term" value="P:translation"/>
    <property type="evidence" value="ECO:0007669"/>
    <property type="project" value="UniProtKB-KW"/>
</dbReference>
<keyword evidence="2 7" id="KW-0479">Metal-binding</keyword>
<dbReference type="EC" id="3.5.1.88" evidence="7"/>
<evidence type="ECO:0000256" key="3">
    <source>
        <dbReference type="ARBA" id="ARBA00022801"/>
    </source>
</evidence>
<dbReference type="FunCoup" id="A0A6P7FDN9">
    <property type="interactions" value="566"/>
</dbReference>
<dbReference type="OrthoDB" id="276063at2759"/>
<protein>
    <recommendedName>
        <fullName evidence="7">Peptide deformylase</fullName>
        <ecNumber evidence="7">3.5.1.88</ecNumber>
    </recommendedName>
</protein>
<dbReference type="InterPro" id="IPR036821">
    <property type="entry name" value="Peptide_deformylase_sf"/>
</dbReference>
<dbReference type="Pfam" id="PF01327">
    <property type="entry name" value="Pep_deformylase"/>
    <property type="match status" value="1"/>
</dbReference>
<dbReference type="GO" id="GO:0046872">
    <property type="term" value="F:metal ion binding"/>
    <property type="evidence" value="ECO:0007669"/>
    <property type="project" value="UniProtKB-KW"/>
</dbReference>
<evidence type="ECO:0000256" key="7">
    <source>
        <dbReference type="RuleBase" id="RU362111"/>
    </source>
</evidence>
<organism evidence="8">
    <name type="scientific">Diabrotica virgifera virgifera</name>
    <name type="common">western corn rootworm</name>
    <dbReference type="NCBI Taxonomy" id="50390"/>
    <lineage>
        <taxon>Eukaryota</taxon>
        <taxon>Metazoa</taxon>
        <taxon>Ecdysozoa</taxon>
        <taxon>Arthropoda</taxon>
        <taxon>Hexapoda</taxon>
        <taxon>Insecta</taxon>
        <taxon>Pterygota</taxon>
        <taxon>Neoptera</taxon>
        <taxon>Endopterygota</taxon>
        <taxon>Coleoptera</taxon>
        <taxon>Polyphaga</taxon>
        <taxon>Cucujiformia</taxon>
        <taxon>Chrysomeloidea</taxon>
        <taxon>Chrysomelidae</taxon>
        <taxon>Galerucinae</taxon>
        <taxon>Diabroticina</taxon>
        <taxon>Diabroticites</taxon>
        <taxon>Diabrotica</taxon>
    </lineage>
</organism>
<dbReference type="NCBIfam" id="NF001159">
    <property type="entry name" value="PRK00150.1-3"/>
    <property type="match status" value="1"/>
</dbReference>
<keyword evidence="3 7" id="KW-0378">Hydrolase</keyword>
<evidence type="ECO:0000256" key="4">
    <source>
        <dbReference type="ARBA" id="ARBA00022917"/>
    </source>
</evidence>
<sequence>MRMQQSVRYMSYKALRTWYANLVKPKPNDPPYSHIVQIGDPNLRVSSERIFEDDICRPEAQYLIKKLRSAFQSNNCVGLSAPQIGIPLQVLIAEFNEKHLKGYSKNEVKAKEMTVQPQTVIINPQIRIVDYTKVVFPESCESMRGYYAEVPRYRSIEVKGWNEKGALFTILAHGWWARILQHEIDHLQGKMYVDVMEPRSLTCSCWHEVNERGGRVHIPLGTK</sequence>
<evidence type="ECO:0000256" key="5">
    <source>
        <dbReference type="ARBA" id="ARBA00037114"/>
    </source>
</evidence>
<comment type="function">
    <text evidence="5 7">Removes the formyl group from the N-terminal Met of newly synthesized proteins.</text>
</comment>
<comment type="catalytic activity">
    <reaction evidence="6 7">
        <text>N-terminal N-formyl-L-methionyl-[peptide] + H2O = N-terminal L-methionyl-[peptide] + formate</text>
        <dbReference type="Rhea" id="RHEA:24420"/>
        <dbReference type="Rhea" id="RHEA-COMP:10639"/>
        <dbReference type="Rhea" id="RHEA-COMP:10640"/>
        <dbReference type="ChEBI" id="CHEBI:15377"/>
        <dbReference type="ChEBI" id="CHEBI:15740"/>
        <dbReference type="ChEBI" id="CHEBI:49298"/>
        <dbReference type="ChEBI" id="CHEBI:64731"/>
        <dbReference type="EC" id="3.5.1.88"/>
    </reaction>
</comment>
<dbReference type="InParanoid" id="A0A6P7FDN9"/>
<dbReference type="PANTHER" id="PTHR10458">
    <property type="entry name" value="PEPTIDE DEFORMYLASE"/>
    <property type="match status" value="1"/>
</dbReference>
<proteinExistence type="inferred from homology"/>
<keyword evidence="4 7" id="KW-0648">Protein biosynthesis</keyword>